<dbReference type="AlphaFoldDB" id="A0A8X6KH64"/>
<sequence>MFVPTLRHITLAKVAVTVYTDREIRNLEKELQKTLHLLPGQSWIKGKLLQPFPCLANEIVAFMRATARSPAVDDDQH</sequence>
<dbReference type="EMBL" id="BMAW01091271">
    <property type="protein sequence ID" value="GFS48801.1"/>
    <property type="molecule type" value="Genomic_DNA"/>
</dbReference>
<proteinExistence type="predicted"/>
<dbReference type="Proteomes" id="UP000887013">
    <property type="component" value="Unassembled WGS sequence"/>
</dbReference>
<gene>
    <name evidence="1" type="ORF">NPIL_626371</name>
</gene>
<name>A0A8X6KH64_NEPPI</name>
<evidence type="ECO:0000313" key="1">
    <source>
        <dbReference type="EMBL" id="GFS48801.1"/>
    </source>
</evidence>
<organism evidence="1 2">
    <name type="scientific">Nephila pilipes</name>
    <name type="common">Giant wood spider</name>
    <name type="synonym">Nephila maculata</name>
    <dbReference type="NCBI Taxonomy" id="299642"/>
    <lineage>
        <taxon>Eukaryota</taxon>
        <taxon>Metazoa</taxon>
        <taxon>Ecdysozoa</taxon>
        <taxon>Arthropoda</taxon>
        <taxon>Chelicerata</taxon>
        <taxon>Arachnida</taxon>
        <taxon>Araneae</taxon>
        <taxon>Araneomorphae</taxon>
        <taxon>Entelegynae</taxon>
        <taxon>Araneoidea</taxon>
        <taxon>Nephilidae</taxon>
        <taxon>Nephila</taxon>
    </lineage>
</organism>
<accession>A0A8X6KH64</accession>
<evidence type="ECO:0000313" key="2">
    <source>
        <dbReference type="Proteomes" id="UP000887013"/>
    </source>
</evidence>
<reference evidence="1" key="1">
    <citation type="submission" date="2020-08" db="EMBL/GenBank/DDBJ databases">
        <title>Multicomponent nature underlies the extraordinary mechanical properties of spider dragline silk.</title>
        <authorList>
            <person name="Kono N."/>
            <person name="Nakamura H."/>
            <person name="Mori M."/>
            <person name="Yoshida Y."/>
            <person name="Ohtoshi R."/>
            <person name="Malay A.D."/>
            <person name="Moran D.A.P."/>
            <person name="Tomita M."/>
            <person name="Numata K."/>
            <person name="Arakawa K."/>
        </authorList>
    </citation>
    <scope>NUCLEOTIDE SEQUENCE</scope>
</reference>
<keyword evidence="2" id="KW-1185">Reference proteome</keyword>
<comment type="caution">
    <text evidence="1">The sequence shown here is derived from an EMBL/GenBank/DDBJ whole genome shotgun (WGS) entry which is preliminary data.</text>
</comment>
<protein>
    <submittedName>
        <fullName evidence="1">Uncharacterized protein</fullName>
    </submittedName>
</protein>